<dbReference type="SUPFAM" id="SSF74653">
    <property type="entry name" value="TolA/TonB C-terminal domain"/>
    <property type="match status" value="1"/>
</dbReference>
<evidence type="ECO:0000256" key="1">
    <source>
        <dbReference type="SAM" id="SignalP"/>
    </source>
</evidence>
<dbReference type="RefSeq" id="WP_240099343.1">
    <property type="nucleotide sequence ID" value="NZ_JAJSON010000024.1"/>
</dbReference>
<proteinExistence type="predicted"/>
<evidence type="ECO:0000313" key="4">
    <source>
        <dbReference type="Proteomes" id="UP001139344"/>
    </source>
</evidence>
<dbReference type="Pfam" id="PF03544">
    <property type="entry name" value="TonB_C"/>
    <property type="match status" value="1"/>
</dbReference>
<dbReference type="Gene3D" id="3.30.1150.10">
    <property type="match status" value="1"/>
</dbReference>
<protein>
    <submittedName>
        <fullName evidence="3">Energy transducer TonB</fullName>
    </submittedName>
</protein>
<reference evidence="3" key="1">
    <citation type="submission" date="2021-12" db="EMBL/GenBank/DDBJ databases">
        <title>Description of Gramella crocea sp. nov., a new bacterium isolated from activated sludge.</title>
        <authorList>
            <person name="Zhang X."/>
        </authorList>
    </citation>
    <scope>NUCLEOTIDE SEQUENCE</scope>
    <source>
        <strain evidence="3">YB25</strain>
    </source>
</reference>
<gene>
    <name evidence="3" type="ORF">LU635_11515</name>
</gene>
<accession>A0A9X1UYF7</accession>
<feature type="chain" id="PRO_5040882982" evidence="1">
    <location>
        <begin position="21"/>
        <end position="125"/>
    </location>
</feature>
<feature type="domain" description="TonB C-terminal" evidence="2">
    <location>
        <begin position="51"/>
        <end position="125"/>
    </location>
</feature>
<evidence type="ECO:0000313" key="3">
    <source>
        <dbReference type="EMBL" id="MCG9972266.1"/>
    </source>
</evidence>
<dbReference type="GO" id="GO:0055085">
    <property type="term" value="P:transmembrane transport"/>
    <property type="evidence" value="ECO:0007669"/>
    <property type="project" value="InterPro"/>
</dbReference>
<organism evidence="3 4">
    <name type="scientific">Christiangramia crocea</name>
    <dbReference type="NCBI Taxonomy" id="2904124"/>
    <lineage>
        <taxon>Bacteria</taxon>
        <taxon>Pseudomonadati</taxon>
        <taxon>Bacteroidota</taxon>
        <taxon>Flavobacteriia</taxon>
        <taxon>Flavobacteriales</taxon>
        <taxon>Flavobacteriaceae</taxon>
        <taxon>Christiangramia</taxon>
    </lineage>
</organism>
<name>A0A9X1UYF7_9FLAO</name>
<evidence type="ECO:0000259" key="2">
    <source>
        <dbReference type="Pfam" id="PF03544"/>
    </source>
</evidence>
<comment type="caution">
    <text evidence="3">The sequence shown here is derived from an EMBL/GenBank/DDBJ whole genome shotgun (WGS) entry which is preliminary data.</text>
</comment>
<dbReference type="InterPro" id="IPR037682">
    <property type="entry name" value="TonB_C"/>
</dbReference>
<dbReference type="Proteomes" id="UP001139344">
    <property type="component" value="Unassembled WGS sequence"/>
</dbReference>
<sequence>MKKLLVITCFLLAGMGFANAQQTSPVWPGCEDADDVKKCFNQKLSKHVQQNYVYPKNEAGEYVRGKVTISFQIDENGKVVVNSVEGAKPKVNQAAKEMILKIPEMEPGTLNGEPDARNFTVPFNF</sequence>
<dbReference type="EMBL" id="JAJSON010000024">
    <property type="protein sequence ID" value="MCG9972266.1"/>
    <property type="molecule type" value="Genomic_DNA"/>
</dbReference>
<keyword evidence="1" id="KW-0732">Signal</keyword>
<keyword evidence="4" id="KW-1185">Reference proteome</keyword>
<feature type="signal peptide" evidence="1">
    <location>
        <begin position="1"/>
        <end position="20"/>
    </location>
</feature>
<dbReference type="AlphaFoldDB" id="A0A9X1UYF7"/>